<gene>
    <name evidence="1" type="ORF">Fadolivirus_1_1243</name>
</gene>
<protein>
    <submittedName>
        <fullName evidence="1">Uncharacterized protein</fullName>
    </submittedName>
</protein>
<organism evidence="1 2">
    <name type="scientific">Fadolivirus FV1/VV64</name>
    <dbReference type="NCBI Taxonomy" id="3070911"/>
    <lineage>
        <taxon>Viruses</taxon>
        <taxon>Varidnaviria</taxon>
        <taxon>Bamfordvirae</taxon>
        <taxon>Nucleocytoviricota</taxon>
        <taxon>Megaviricetes</taxon>
        <taxon>Imitervirales</taxon>
        <taxon>Mimiviridae</taxon>
        <taxon>Klosneuvirinae</taxon>
        <taxon>Fadolivirus</taxon>
        <taxon>Fadolivirus algeromassiliense</taxon>
    </lineage>
</organism>
<sequence>MNHDFILDEVFIHCETVVDLINSKTLNNDEVYKIFQNICYLLNRPYCSSDDEGKTYDIIKSLFDNNYTLGVNHLTALLEKNDGPYFYYYVFETDIIDSLKLFINNGIHPQEYHISPYTSPNVIKVLYQEGYDFIDSYIKKCLKKNKSRFVKEMIEFLKDINDFNNRQELIELLSKKKTYEYLLNS</sequence>
<keyword evidence="2" id="KW-1185">Reference proteome</keyword>
<reference evidence="1 2" key="1">
    <citation type="submission" date="2020-04" db="EMBL/GenBank/DDBJ databases">
        <title>Advantages and limits of metagenomic assembly and binning of a giant virus.</title>
        <authorList>
            <person name="Schulz F."/>
            <person name="Andreani J."/>
            <person name="Francis R."/>
            <person name="Boudjemaa H."/>
            <person name="Bou Khalil J.Y."/>
            <person name="Lee J."/>
            <person name="La Scola B."/>
            <person name="Woyke T."/>
        </authorList>
    </citation>
    <scope>NUCLEOTIDE SEQUENCE [LARGE SCALE GENOMIC DNA]</scope>
    <source>
        <strain evidence="1 2">FV1/VV64</strain>
    </source>
</reference>
<dbReference type="EMBL" id="MT418680">
    <property type="protein sequence ID" value="QKF94701.1"/>
    <property type="molecule type" value="Genomic_DNA"/>
</dbReference>
<evidence type="ECO:0000313" key="1">
    <source>
        <dbReference type="EMBL" id="QKF94701.1"/>
    </source>
</evidence>
<evidence type="ECO:0000313" key="2">
    <source>
        <dbReference type="Proteomes" id="UP001162001"/>
    </source>
</evidence>
<dbReference type="Proteomes" id="UP001162001">
    <property type="component" value="Segment"/>
</dbReference>
<name>A0A7D3R1Z0_9VIRU</name>
<accession>A0A7D3R1Z0</accession>
<proteinExistence type="predicted"/>